<feature type="region of interest" description="Disordered" evidence="12">
    <location>
        <begin position="575"/>
        <end position="627"/>
    </location>
</feature>
<accession>A0A0Q9WE90</accession>
<feature type="transmembrane region" description="Helical" evidence="13">
    <location>
        <begin position="157"/>
        <end position="176"/>
    </location>
</feature>
<dbReference type="FunCoup" id="A0A0Q9WE90">
    <property type="interactions" value="2"/>
</dbReference>
<evidence type="ECO:0000256" key="8">
    <source>
        <dbReference type="ARBA" id="ARBA00023065"/>
    </source>
</evidence>
<evidence type="ECO:0000256" key="7">
    <source>
        <dbReference type="ARBA" id="ARBA00023053"/>
    </source>
</evidence>
<evidence type="ECO:0000256" key="11">
    <source>
        <dbReference type="RuleBase" id="RU362091"/>
    </source>
</evidence>
<dbReference type="InterPro" id="IPR001734">
    <property type="entry name" value="Na/solute_symporter"/>
</dbReference>
<evidence type="ECO:0000256" key="5">
    <source>
        <dbReference type="ARBA" id="ARBA00022692"/>
    </source>
</evidence>
<dbReference type="Proteomes" id="UP000008792">
    <property type="component" value="Unassembled WGS sequence"/>
</dbReference>
<name>A0A0Q9WE90_DROVI</name>
<feature type="transmembrane region" description="Helical" evidence="13">
    <location>
        <begin position="380"/>
        <end position="402"/>
    </location>
</feature>
<dbReference type="KEGG" id="dvi:26531342"/>
<dbReference type="InterPro" id="IPR051163">
    <property type="entry name" value="Sodium:Solute_Symporter_SSF"/>
</dbReference>
<evidence type="ECO:0000256" key="4">
    <source>
        <dbReference type="ARBA" id="ARBA00022475"/>
    </source>
</evidence>
<protein>
    <recommendedName>
        <fullName evidence="16">Sodium-dependent multivitamin transporter</fullName>
    </recommendedName>
</protein>
<evidence type="ECO:0000256" key="13">
    <source>
        <dbReference type="SAM" id="Phobius"/>
    </source>
</evidence>
<dbReference type="OrthoDB" id="6132759at2759"/>
<dbReference type="Gene3D" id="1.20.1730.10">
    <property type="entry name" value="Sodium/glucose cotransporter"/>
    <property type="match status" value="1"/>
</dbReference>
<keyword evidence="7" id="KW-0915">Sodium</keyword>
<evidence type="ECO:0000256" key="6">
    <source>
        <dbReference type="ARBA" id="ARBA00022989"/>
    </source>
</evidence>
<organism evidence="14 15">
    <name type="scientific">Drosophila virilis</name>
    <name type="common">Fruit fly</name>
    <dbReference type="NCBI Taxonomy" id="7244"/>
    <lineage>
        <taxon>Eukaryota</taxon>
        <taxon>Metazoa</taxon>
        <taxon>Ecdysozoa</taxon>
        <taxon>Arthropoda</taxon>
        <taxon>Hexapoda</taxon>
        <taxon>Insecta</taxon>
        <taxon>Pterygota</taxon>
        <taxon>Neoptera</taxon>
        <taxon>Endopterygota</taxon>
        <taxon>Diptera</taxon>
        <taxon>Brachycera</taxon>
        <taxon>Muscomorpha</taxon>
        <taxon>Ephydroidea</taxon>
        <taxon>Drosophilidae</taxon>
        <taxon>Drosophila</taxon>
    </lineage>
</organism>
<dbReference type="CDD" id="cd11492">
    <property type="entry name" value="SLC5sbd_NIS-SMVT"/>
    <property type="match status" value="1"/>
</dbReference>
<feature type="transmembrane region" description="Helical" evidence="13">
    <location>
        <begin position="6"/>
        <end position="26"/>
    </location>
</feature>
<dbReference type="InParanoid" id="A0A0Q9WE90"/>
<evidence type="ECO:0000313" key="14">
    <source>
        <dbReference type="EMBL" id="KRF82454.1"/>
    </source>
</evidence>
<dbReference type="Pfam" id="PF00474">
    <property type="entry name" value="SSF"/>
    <property type="match status" value="1"/>
</dbReference>
<evidence type="ECO:0000256" key="3">
    <source>
        <dbReference type="ARBA" id="ARBA00022448"/>
    </source>
</evidence>
<dbReference type="NCBIfam" id="TIGR00813">
    <property type="entry name" value="sss"/>
    <property type="match status" value="1"/>
</dbReference>
<evidence type="ECO:0000256" key="9">
    <source>
        <dbReference type="ARBA" id="ARBA00023136"/>
    </source>
</evidence>
<feature type="transmembrane region" description="Helical" evidence="13">
    <location>
        <begin position="408"/>
        <end position="433"/>
    </location>
</feature>
<comment type="subcellular location">
    <subcellularLocation>
        <location evidence="1">Cell membrane</location>
        <topology evidence="1">Multi-pass membrane protein</topology>
    </subcellularLocation>
</comment>
<feature type="compositionally biased region" description="Low complexity" evidence="12">
    <location>
        <begin position="578"/>
        <end position="592"/>
    </location>
</feature>
<feature type="transmembrane region" description="Helical" evidence="13">
    <location>
        <begin position="47"/>
        <end position="68"/>
    </location>
</feature>
<dbReference type="GO" id="GO:0006814">
    <property type="term" value="P:sodium ion transport"/>
    <property type="evidence" value="ECO:0007669"/>
    <property type="project" value="UniProtKB-KW"/>
</dbReference>
<keyword evidence="8" id="KW-0406">Ion transport</keyword>
<dbReference type="GO" id="GO:0015293">
    <property type="term" value="F:symporter activity"/>
    <property type="evidence" value="ECO:0007669"/>
    <property type="project" value="TreeGrafter"/>
</dbReference>
<keyword evidence="10" id="KW-0739">Sodium transport</keyword>
<comment type="similarity">
    <text evidence="2 11">Belongs to the sodium:solute symporter (SSF) (TC 2.A.21) family.</text>
</comment>
<dbReference type="AlphaFoldDB" id="A0A0Q9WE90"/>
<keyword evidence="9 13" id="KW-0472">Membrane</keyword>
<evidence type="ECO:0000256" key="1">
    <source>
        <dbReference type="ARBA" id="ARBA00004651"/>
    </source>
</evidence>
<evidence type="ECO:0000256" key="10">
    <source>
        <dbReference type="ARBA" id="ARBA00023201"/>
    </source>
</evidence>
<feature type="transmembrane region" description="Helical" evidence="13">
    <location>
        <begin position="80"/>
        <end position="102"/>
    </location>
</feature>
<feature type="transmembrane region" description="Helical" evidence="13">
    <location>
        <begin position="123"/>
        <end position="145"/>
    </location>
</feature>
<dbReference type="GO" id="GO:0005886">
    <property type="term" value="C:plasma membrane"/>
    <property type="evidence" value="ECO:0007669"/>
    <property type="project" value="UniProtKB-SubCell"/>
</dbReference>
<feature type="transmembrane region" description="Helical" evidence="13">
    <location>
        <begin position="334"/>
        <end position="359"/>
    </location>
</feature>
<feature type="transmembrane region" description="Helical" evidence="13">
    <location>
        <begin position="512"/>
        <end position="537"/>
    </location>
</feature>
<keyword evidence="3" id="KW-0813">Transport</keyword>
<keyword evidence="4" id="KW-1003">Cell membrane</keyword>
<keyword evidence="15" id="KW-1185">Reference proteome</keyword>
<keyword evidence="5 13" id="KW-0812">Transmembrane</keyword>
<gene>
    <name evidence="14" type="primary">Dvir\GJ26572</name>
    <name evidence="14" type="ORF">Dvir_GJ26572</name>
</gene>
<feature type="transmembrane region" description="Helical" evidence="13">
    <location>
        <begin position="273"/>
        <end position="299"/>
    </location>
</feature>
<sequence length="627" mass="68503">MATLGAWDYAILAVVLIISIVIGIYYRFVGNKQSNTTEYFLADRSMGVTPVAFSLMASFMSAVTILGVSMEMYQYGTMFVIINLSYVVSTPIAAYLILPVFYRLKTASVYEYLELRFGYGTRLAASLAFSIQMILYMGIVVYAPALALEAVTGLNQIFSVIIVGVVCTIYATLGGMKAVLMTDIYQSILMFVAVFSVIICAWIKAGSFGVIWRTALENGRIEFNNFSIDPTTRHTWFTQVLGGSATYLAIYGVNQAQVQRLLAVRNLRSARAALWWCLPILCLLSISTCLSGLCIYWYYRDCDPLLAGRVSSRDQIMPLFVVDTMGGYEGLAGLFVSGIFCASLSTISTAISSLAAVTLEDYLKPLMLGCTKRSLDDRQTMWYSKLLSVFYGALCVGMAFLAGSIGGLLQAALSIFGIIGGPLLGLFTLGMYVTSANQKGAIGGLLLSLAASFWIGFGQPRPPIPSLDMSTAGCPAQRSFARDILLQTDAQFTAAADPEPESSYFYLYRISYMWYAPLGFLIAFFGGWLLSSLFAAFNWDSNRHIYQDADCTLIKHDLFVPPIAKRLQRRQMPRVVVTNTSSCSQRSSTSSSIKEQKPTAPPPDWQDTLPASVAGAGTGAGKQRTQA</sequence>
<dbReference type="PANTHER" id="PTHR42985:SF40">
    <property type="entry name" value="LD47995P-RELATED"/>
    <property type="match status" value="1"/>
</dbReference>
<evidence type="ECO:0000256" key="2">
    <source>
        <dbReference type="ARBA" id="ARBA00006434"/>
    </source>
</evidence>
<reference evidence="14 15" key="1">
    <citation type="journal article" date="2007" name="Nature">
        <title>Evolution of genes and genomes on the Drosophila phylogeny.</title>
        <authorList>
            <consortium name="Drosophila 12 Genomes Consortium"/>
            <person name="Clark A.G."/>
            <person name="Eisen M.B."/>
            <person name="Smith D.R."/>
            <person name="Bergman C.M."/>
            <person name="Oliver B."/>
            <person name="Markow T.A."/>
            <person name="Kaufman T.C."/>
            <person name="Kellis M."/>
            <person name="Gelbart W."/>
            <person name="Iyer V.N."/>
            <person name="Pollard D.A."/>
            <person name="Sackton T.B."/>
            <person name="Larracuente A.M."/>
            <person name="Singh N.D."/>
            <person name="Abad J.P."/>
            <person name="Abt D.N."/>
            <person name="Adryan B."/>
            <person name="Aguade M."/>
            <person name="Akashi H."/>
            <person name="Anderson W.W."/>
            <person name="Aquadro C.F."/>
            <person name="Ardell D.H."/>
            <person name="Arguello R."/>
            <person name="Artieri C.G."/>
            <person name="Barbash D.A."/>
            <person name="Barker D."/>
            <person name="Barsanti P."/>
            <person name="Batterham P."/>
            <person name="Batzoglou S."/>
            <person name="Begun D."/>
            <person name="Bhutkar A."/>
            <person name="Blanco E."/>
            <person name="Bosak S.A."/>
            <person name="Bradley R.K."/>
            <person name="Brand A.D."/>
            <person name="Brent M.R."/>
            <person name="Brooks A.N."/>
            <person name="Brown R.H."/>
            <person name="Butlin R.K."/>
            <person name="Caggese C."/>
            <person name="Calvi B.R."/>
            <person name="Bernardo de Carvalho A."/>
            <person name="Caspi A."/>
            <person name="Castrezana S."/>
            <person name="Celniker S.E."/>
            <person name="Chang J.L."/>
            <person name="Chapple C."/>
            <person name="Chatterji S."/>
            <person name="Chinwalla A."/>
            <person name="Civetta A."/>
            <person name="Clifton S.W."/>
            <person name="Comeron J.M."/>
            <person name="Costello J.C."/>
            <person name="Coyne J.A."/>
            <person name="Daub J."/>
            <person name="David R.G."/>
            <person name="Delcher A.L."/>
            <person name="Delehaunty K."/>
            <person name="Do C.B."/>
            <person name="Ebling H."/>
            <person name="Edwards K."/>
            <person name="Eickbush T."/>
            <person name="Evans J.D."/>
            <person name="Filipski A."/>
            <person name="Findeiss S."/>
            <person name="Freyhult E."/>
            <person name="Fulton L."/>
            <person name="Fulton R."/>
            <person name="Garcia A.C."/>
            <person name="Gardiner A."/>
            <person name="Garfield D.A."/>
            <person name="Garvin B.E."/>
            <person name="Gibson G."/>
            <person name="Gilbert D."/>
            <person name="Gnerre S."/>
            <person name="Godfrey J."/>
            <person name="Good R."/>
            <person name="Gotea V."/>
            <person name="Gravely B."/>
            <person name="Greenberg A.J."/>
            <person name="Griffiths-Jones S."/>
            <person name="Gross S."/>
            <person name="Guigo R."/>
            <person name="Gustafson E.A."/>
            <person name="Haerty W."/>
            <person name="Hahn M.W."/>
            <person name="Halligan D.L."/>
            <person name="Halpern A.L."/>
            <person name="Halter G.M."/>
            <person name="Han M.V."/>
            <person name="Heger A."/>
            <person name="Hillier L."/>
            <person name="Hinrichs A.S."/>
            <person name="Holmes I."/>
            <person name="Hoskins R.A."/>
            <person name="Hubisz M.J."/>
            <person name="Hultmark D."/>
            <person name="Huntley M.A."/>
            <person name="Jaffe D.B."/>
            <person name="Jagadeeshan S."/>
            <person name="Jeck W.R."/>
            <person name="Johnson J."/>
            <person name="Jones C.D."/>
            <person name="Jordan W.C."/>
            <person name="Karpen G.H."/>
            <person name="Kataoka E."/>
            <person name="Keightley P.D."/>
            <person name="Kheradpour P."/>
            <person name="Kirkness E.F."/>
            <person name="Koerich L.B."/>
            <person name="Kristiansen K."/>
            <person name="Kudrna D."/>
            <person name="Kulathinal R.J."/>
            <person name="Kumar S."/>
            <person name="Kwok R."/>
            <person name="Lander E."/>
            <person name="Langley C.H."/>
            <person name="Lapoint R."/>
            <person name="Lazzaro B.P."/>
            <person name="Lee S.J."/>
            <person name="Levesque L."/>
            <person name="Li R."/>
            <person name="Lin C.F."/>
            <person name="Lin M.F."/>
            <person name="Lindblad-Toh K."/>
            <person name="Llopart A."/>
            <person name="Long M."/>
            <person name="Low L."/>
            <person name="Lozovsky E."/>
            <person name="Lu J."/>
            <person name="Luo M."/>
            <person name="Machado C.A."/>
            <person name="Makalowski W."/>
            <person name="Marzo M."/>
            <person name="Matsuda M."/>
            <person name="Matzkin L."/>
            <person name="McAllister B."/>
            <person name="McBride C.S."/>
            <person name="McKernan B."/>
            <person name="McKernan K."/>
            <person name="Mendez-Lago M."/>
            <person name="Minx P."/>
            <person name="Mollenhauer M.U."/>
            <person name="Montooth K."/>
            <person name="Mount S.M."/>
            <person name="Mu X."/>
            <person name="Myers E."/>
            <person name="Negre B."/>
            <person name="Newfeld S."/>
            <person name="Nielsen R."/>
            <person name="Noor M.A."/>
            <person name="O'Grady P."/>
            <person name="Pachter L."/>
            <person name="Papaceit M."/>
            <person name="Parisi M.J."/>
            <person name="Parisi M."/>
            <person name="Parts L."/>
            <person name="Pedersen J.S."/>
            <person name="Pesole G."/>
            <person name="Phillippy A.M."/>
            <person name="Ponting C.P."/>
            <person name="Pop M."/>
            <person name="Porcelli D."/>
            <person name="Powell J.R."/>
            <person name="Prohaska S."/>
            <person name="Pruitt K."/>
            <person name="Puig M."/>
            <person name="Quesneville H."/>
            <person name="Ram K.R."/>
            <person name="Rand D."/>
            <person name="Rasmussen M.D."/>
            <person name="Reed L.K."/>
            <person name="Reenan R."/>
            <person name="Reily A."/>
            <person name="Remington K.A."/>
            <person name="Rieger T.T."/>
            <person name="Ritchie M.G."/>
            <person name="Robin C."/>
            <person name="Rogers Y.H."/>
            <person name="Rohde C."/>
            <person name="Rozas J."/>
            <person name="Rubenfield M.J."/>
            <person name="Ruiz A."/>
            <person name="Russo S."/>
            <person name="Salzberg S.L."/>
            <person name="Sanchez-Gracia A."/>
            <person name="Saranga D.J."/>
            <person name="Sato H."/>
            <person name="Schaeffer S.W."/>
            <person name="Schatz M.C."/>
            <person name="Schlenke T."/>
            <person name="Schwartz R."/>
            <person name="Segarra C."/>
            <person name="Singh R.S."/>
            <person name="Sirot L."/>
            <person name="Sirota M."/>
            <person name="Sisneros N.B."/>
            <person name="Smith C.D."/>
            <person name="Smith T.F."/>
            <person name="Spieth J."/>
            <person name="Stage D.E."/>
            <person name="Stark A."/>
            <person name="Stephan W."/>
            <person name="Strausberg R.L."/>
            <person name="Strempel S."/>
            <person name="Sturgill D."/>
            <person name="Sutton G."/>
            <person name="Sutton G.G."/>
            <person name="Tao W."/>
            <person name="Teichmann S."/>
            <person name="Tobari Y.N."/>
            <person name="Tomimura Y."/>
            <person name="Tsolas J.M."/>
            <person name="Valente V.L."/>
            <person name="Venter E."/>
            <person name="Venter J.C."/>
            <person name="Vicario S."/>
            <person name="Vieira F.G."/>
            <person name="Vilella A.J."/>
            <person name="Villasante A."/>
            <person name="Walenz B."/>
            <person name="Wang J."/>
            <person name="Wasserman M."/>
            <person name="Watts T."/>
            <person name="Wilson D."/>
            <person name="Wilson R.K."/>
            <person name="Wing R.A."/>
            <person name="Wolfner M.F."/>
            <person name="Wong A."/>
            <person name="Wong G.K."/>
            <person name="Wu C.I."/>
            <person name="Wu G."/>
            <person name="Yamamoto D."/>
            <person name="Yang H.P."/>
            <person name="Yang S.P."/>
            <person name="Yorke J.A."/>
            <person name="Yoshida K."/>
            <person name="Zdobnov E."/>
            <person name="Zhang P."/>
            <person name="Zhang Y."/>
            <person name="Zimin A.V."/>
            <person name="Baldwin J."/>
            <person name="Abdouelleil A."/>
            <person name="Abdulkadir J."/>
            <person name="Abebe A."/>
            <person name="Abera B."/>
            <person name="Abreu J."/>
            <person name="Acer S.C."/>
            <person name="Aftuck L."/>
            <person name="Alexander A."/>
            <person name="An P."/>
            <person name="Anderson E."/>
            <person name="Anderson S."/>
            <person name="Arachi H."/>
            <person name="Azer M."/>
            <person name="Bachantsang P."/>
            <person name="Barry A."/>
            <person name="Bayul T."/>
            <person name="Berlin A."/>
            <person name="Bessette D."/>
            <person name="Bloom T."/>
            <person name="Blye J."/>
            <person name="Boguslavskiy L."/>
            <person name="Bonnet C."/>
            <person name="Boukhgalter B."/>
            <person name="Bourzgui I."/>
            <person name="Brown A."/>
            <person name="Cahill P."/>
            <person name="Channer S."/>
            <person name="Cheshatsang Y."/>
            <person name="Chuda L."/>
            <person name="Citroen M."/>
            <person name="Collymore A."/>
            <person name="Cooke P."/>
            <person name="Costello M."/>
            <person name="D'Aco K."/>
            <person name="Daza R."/>
            <person name="De Haan G."/>
            <person name="DeGray S."/>
            <person name="DeMaso C."/>
            <person name="Dhargay N."/>
            <person name="Dooley K."/>
            <person name="Dooley E."/>
            <person name="Doricent M."/>
            <person name="Dorje P."/>
            <person name="Dorjee K."/>
            <person name="Dupes A."/>
            <person name="Elong R."/>
            <person name="Falk J."/>
            <person name="Farina A."/>
            <person name="Faro S."/>
            <person name="Ferguson D."/>
            <person name="Fisher S."/>
            <person name="Foley C.D."/>
            <person name="Franke A."/>
            <person name="Friedrich D."/>
            <person name="Gadbois L."/>
            <person name="Gearin G."/>
            <person name="Gearin C.R."/>
            <person name="Giannoukos G."/>
            <person name="Goode T."/>
            <person name="Graham J."/>
            <person name="Grandbois E."/>
            <person name="Grewal S."/>
            <person name="Gyaltsen K."/>
            <person name="Hafez N."/>
            <person name="Hagos B."/>
            <person name="Hall J."/>
            <person name="Henson C."/>
            <person name="Hollinger A."/>
            <person name="Honan T."/>
            <person name="Huard M.D."/>
            <person name="Hughes L."/>
            <person name="Hurhula B."/>
            <person name="Husby M.E."/>
            <person name="Kamat A."/>
            <person name="Kanga B."/>
            <person name="Kashin S."/>
            <person name="Khazanovich D."/>
            <person name="Kisner P."/>
            <person name="Lance K."/>
            <person name="Lara M."/>
            <person name="Lee W."/>
            <person name="Lennon N."/>
            <person name="Letendre F."/>
            <person name="LeVine R."/>
            <person name="Lipovsky A."/>
            <person name="Liu X."/>
            <person name="Liu J."/>
            <person name="Liu S."/>
            <person name="Lokyitsang T."/>
            <person name="Lokyitsang Y."/>
            <person name="Lubonja R."/>
            <person name="Lui A."/>
            <person name="MacDonald P."/>
            <person name="Magnisalis V."/>
            <person name="Maru K."/>
            <person name="Matthews C."/>
            <person name="McCusker W."/>
            <person name="McDonough S."/>
            <person name="Mehta T."/>
            <person name="Meldrim J."/>
            <person name="Meneus L."/>
            <person name="Mihai O."/>
            <person name="Mihalev A."/>
            <person name="Mihova T."/>
            <person name="Mittelman R."/>
            <person name="Mlenga V."/>
            <person name="Montmayeur A."/>
            <person name="Mulrain L."/>
            <person name="Navidi A."/>
            <person name="Naylor J."/>
            <person name="Negash T."/>
            <person name="Nguyen T."/>
            <person name="Nguyen N."/>
            <person name="Nicol R."/>
            <person name="Norbu C."/>
            <person name="Norbu N."/>
            <person name="Novod N."/>
            <person name="O'Neill B."/>
            <person name="Osman S."/>
            <person name="Markiewicz E."/>
            <person name="Oyono O.L."/>
            <person name="Patti C."/>
            <person name="Phunkhang P."/>
            <person name="Pierre F."/>
            <person name="Priest M."/>
            <person name="Raghuraman S."/>
            <person name="Rege F."/>
            <person name="Reyes R."/>
            <person name="Rise C."/>
            <person name="Rogov P."/>
            <person name="Ross K."/>
            <person name="Ryan E."/>
            <person name="Settipalli S."/>
            <person name="Shea T."/>
            <person name="Sherpa N."/>
            <person name="Shi L."/>
            <person name="Shih D."/>
            <person name="Sparrow T."/>
            <person name="Spaulding J."/>
            <person name="Stalker J."/>
            <person name="Stange-Thomann N."/>
            <person name="Stavropoulos S."/>
            <person name="Stone C."/>
            <person name="Strader C."/>
            <person name="Tesfaye S."/>
            <person name="Thomson T."/>
            <person name="Thoulutsang Y."/>
            <person name="Thoulutsang D."/>
            <person name="Topham K."/>
            <person name="Topping I."/>
            <person name="Tsamla T."/>
            <person name="Vassiliev H."/>
            <person name="Vo A."/>
            <person name="Wangchuk T."/>
            <person name="Wangdi T."/>
            <person name="Weiand M."/>
            <person name="Wilkinson J."/>
            <person name="Wilson A."/>
            <person name="Yadav S."/>
            <person name="Young G."/>
            <person name="Yu Q."/>
            <person name="Zembek L."/>
            <person name="Zhong D."/>
            <person name="Zimmer A."/>
            <person name="Zwirko Z."/>
            <person name="Jaffe D.B."/>
            <person name="Alvarez P."/>
            <person name="Brockman W."/>
            <person name="Butler J."/>
            <person name="Chin C."/>
            <person name="Gnerre S."/>
            <person name="Grabherr M."/>
            <person name="Kleber M."/>
            <person name="Mauceli E."/>
            <person name="MacCallum I."/>
        </authorList>
    </citation>
    <scope>NUCLEOTIDE SEQUENCE [LARGE SCALE GENOMIC DNA]</scope>
    <source>
        <strain evidence="15">Tucson 15010-1051.87</strain>
    </source>
</reference>
<evidence type="ECO:0008006" key="16">
    <source>
        <dbReference type="Google" id="ProtNLM"/>
    </source>
</evidence>
<feature type="transmembrane region" description="Helical" evidence="13">
    <location>
        <begin position="235"/>
        <end position="253"/>
    </location>
</feature>
<dbReference type="EMBL" id="CH940651">
    <property type="protein sequence ID" value="KRF82454.1"/>
    <property type="molecule type" value="Genomic_DNA"/>
</dbReference>
<dbReference type="InterPro" id="IPR038377">
    <property type="entry name" value="Na/Glc_symporter_sf"/>
</dbReference>
<evidence type="ECO:0000256" key="12">
    <source>
        <dbReference type="SAM" id="MobiDB-lite"/>
    </source>
</evidence>
<feature type="transmembrane region" description="Helical" evidence="13">
    <location>
        <begin position="440"/>
        <end position="457"/>
    </location>
</feature>
<dbReference type="STRING" id="7244.A0A0Q9WE90"/>
<dbReference type="PROSITE" id="PS50283">
    <property type="entry name" value="NA_SOLUT_SYMP_3"/>
    <property type="match status" value="1"/>
</dbReference>
<keyword evidence="6 13" id="KW-1133">Transmembrane helix</keyword>
<dbReference type="PANTHER" id="PTHR42985">
    <property type="entry name" value="SODIUM-COUPLED MONOCARBOXYLATE TRANSPORTER"/>
    <property type="match status" value="1"/>
</dbReference>
<feature type="transmembrane region" description="Helical" evidence="13">
    <location>
        <begin position="188"/>
        <end position="215"/>
    </location>
</feature>
<evidence type="ECO:0000313" key="15">
    <source>
        <dbReference type="Proteomes" id="UP000008792"/>
    </source>
</evidence>
<proteinExistence type="inferred from homology"/>